<evidence type="ECO:0000256" key="1">
    <source>
        <dbReference type="SAM" id="SignalP"/>
    </source>
</evidence>
<keyword evidence="1" id="KW-0732">Signal</keyword>
<sequence length="215" mass="24069">MKRIANYFMAASFAVMILASCGKDNTGAADDGDTTKINGHEYVDLGLSVKWATCNVGADSPEEYGDYFALGETEPKNEYTAENSVTYNKKQPDISGNPEYDAARANWGGTWRLPTESELRELVDGCDWEWTVRGGRNGYKVTGPNGNSIFFPASGYMDGTLLKDAEETGYYWTSSPNERETYAEMYTCRLLFYNDYVNVGWSDRYFGFSVRAVSE</sequence>
<gene>
    <name evidence="2" type="ORF">IAC07_00665</name>
</gene>
<feature type="signal peptide" evidence="1">
    <location>
        <begin position="1"/>
        <end position="19"/>
    </location>
</feature>
<evidence type="ECO:0000313" key="2">
    <source>
        <dbReference type="EMBL" id="MBO8453218.1"/>
    </source>
</evidence>
<name>A0A940IFR9_9BACT</name>
<dbReference type="PROSITE" id="PS51257">
    <property type="entry name" value="PROKAR_LIPOPROTEIN"/>
    <property type="match status" value="1"/>
</dbReference>
<feature type="chain" id="PRO_5036933770" evidence="1">
    <location>
        <begin position="20"/>
        <end position="215"/>
    </location>
</feature>
<reference evidence="2" key="2">
    <citation type="journal article" date="2021" name="PeerJ">
        <title>Extensive microbial diversity within the chicken gut microbiome revealed by metagenomics and culture.</title>
        <authorList>
            <person name="Gilroy R."/>
            <person name="Ravi A."/>
            <person name="Getino M."/>
            <person name="Pursley I."/>
            <person name="Horton D.L."/>
            <person name="Alikhan N.F."/>
            <person name="Baker D."/>
            <person name="Gharbi K."/>
            <person name="Hall N."/>
            <person name="Watson M."/>
            <person name="Adriaenssens E.M."/>
            <person name="Foster-Nyarko E."/>
            <person name="Jarju S."/>
            <person name="Secka A."/>
            <person name="Antonio M."/>
            <person name="Oren A."/>
            <person name="Chaudhuri R.R."/>
            <person name="La Ragione R."/>
            <person name="Hildebrand F."/>
            <person name="Pallen M.J."/>
        </authorList>
    </citation>
    <scope>NUCLEOTIDE SEQUENCE</scope>
    <source>
        <strain evidence="2">F1-3629</strain>
    </source>
</reference>
<dbReference type="EMBL" id="JADIMJ010000013">
    <property type="protein sequence ID" value="MBO8453218.1"/>
    <property type="molecule type" value="Genomic_DNA"/>
</dbReference>
<dbReference type="Proteomes" id="UP000771749">
    <property type="component" value="Unassembled WGS sequence"/>
</dbReference>
<dbReference type="AlphaFoldDB" id="A0A940IFR9"/>
<comment type="caution">
    <text evidence="2">The sequence shown here is derived from an EMBL/GenBank/DDBJ whole genome shotgun (WGS) entry which is preliminary data.</text>
</comment>
<evidence type="ECO:0000313" key="3">
    <source>
        <dbReference type="Proteomes" id="UP000771749"/>
    </source>
</evidence>
<proteinExistence type="predicted"/>
<reference evidence="2" key="1">
    <citation type="submission" date="2020-10" db="EMBL/GenBank/DDBJ databases">
        <authorList>
            <person name="Gilroy R."/>
        </authorList>
    </citation>
    <scope>NUCLEOTIDE SEQUENCE</scope>
    <source>
        <strain evidence="2">F1-3629</strain>
    </source>
</reference>
<organism evidence="2 3">
    <name type="scientific">Candidatus Cryptobacteroides gallistercoris</name>
    <dbReference type="NCBI Taxonomy" id="2840765"/>
    <lineage>
        <taxon>Bacteria</taxon>
        <taxon>Pseudomonadati</taxon>
        <taxon>Bacteroidota</taxon>
        <taxon>Bacteroidia</taxon>
        <taxon>Bacteroidales</taxon>
        <taxon>Candidatus Cryptobacteroides</taxon>
    </lineage>
</organism>
<accession>A0A940IFR9</accession>
<protein>
    <submittedName>
        <fullName evidence="2">DUF1566 domain-containing protein</fullName>
    </submittedName>
</protein>